<evidence type="ECO:0000256" key="5">
    <source>
        <dbReference type="ARBA" id="ARBA00022989"/>
    </source>
</evidence>
<dbReference type="SUPFAM" id="SSF47769">
    <property type="entry name" value="SAM/Pointed domain"/>
    <property type="match status" value="1"/>
</dbReference>
<feature type="domain" description="SAM" evidence="10">
    <location>
        <begin position="685"/>
        <end position="751"/>
    </location>
</feature>
<dbReference type="Gene3D" id="3.30.40.10">
    <property type="entry name" value="Zinc/RING finger domain, C3HC4 (zinc finger)"/>
    <property type="match status" value="1"/>
</dbReference>
<feature type="transmembrane region" description="Helical" evidence="8">
    <location>
        <begin position="160"/>
        <end position="179"/>
    </location>
</feature>
<keyword evidence="4" id="KW-0862">Zinc</keyword>
<dbReference type="InterPro" id="IPR052268">
    <property type="entry name" value="SAM_domain-containing_protein"/>
</dbReference>
<dbReference type="PROSITE" id="PS50089">
    <property type="entry name" value="ZF_RING_2"/>
    <property type="match status" value="1"/>
</dbReference>
<evidence type="ECO:0000256" key="3">
    <source>
        <dbReference type="ARBA" id="ARBA00022771"/>
    </source>
</evidence>
<evidence type="ECO:0000313" key="12">
    <source>
        <dbReference type="EMBL" id="CAF0869239.1"/>
    </source>
</evidence>
<dbReference type="Proteomes" id="UP000663828">
    <property type="component" value="Unassembled WGS sequence"/>
</dbReference>
<sequence length="783" mass="92149">METDDDDNNEMDINEDFHQRLINYATYERKTFLDFLQYFIPRQTIIYMQYCLLRIPFLLAYDYLYTEQFASLLHRFLRYSSEIFDQESHSVFQSINYVIQSFLFQQLLDINLMFSIPILGLLLLIVSLLCSDRRLVIFYSYTTSLLVIRFYYQINRVTDIELNMIILQFILSVMYLQMLKLRPYAHSHRIQVRICQSAPLVYLFTRFLLSSPFGIYLQNLYCIVWLLAHLSELFIYQIESMLYLIQIRVLAGTVRFYNNFGIQTVLTYLQQRIDIITLMKIFWVTKILIIPLGFRTIYSHPFIINATNSNNETIEIYNTTLTKSIYFTVLYYGTETTFTLMSFACLVSHGIKTVSHRFYRLLHIWNEDVEQIGTIMGVMLFLLLFQSNLMRLDLHRRHIPLLKAFGLLIVASLHFLHTILEPQLLKVAMQTMTSRMAFDQTDEDNLQESINKNNNRSTTPYFTPEIIRTLYHRHVYTCVSTLLFIILYTLFLWRIATLSTWILAITAFSLELIVRLLASLAQYMLYVLEAHNRLTNVDSFDEYIFRIKAVTSCFEFMLGIFLLCNGFYILCYEARGALRAFMLAVHAHMNIIKNFRRGLKIFRNRKSAWHIVSQLPLATESEIQEYNDICSICHNSLTSGTTCVTPCHHLFHQKCLQKIIWRLKHMEGSTSARPSKTASVAPCFWTNSEVLQWMKNSLPELFNKYGGFFKNHGISGRTLFMLNDNLLLEMGINDAQDRAQYRIEISKLKIKSDLLTLKNTHHKGNIRFIDENSINDSSQNEHI</sequence>
<dbReference type="SMART" id="SM00454">
    <property type="entry name" value="SAM"/>
    <property type="match status" value="1"/>
</dbReference>
<protein>
    <submittedName>
        <fullName evidence="12">Uncharacterized protein</fullName>
    </submittedName>
</protein>
<dbReference type="CDD" id="cd16448">
    <property type="entry name" value="RING-H2"/>
    <property type="match status" value="1"/>
</dbReference>
<dbReference type="EMBL" id="CAJNOJ010000005">
    <property type="protein sequence ID" value="CAF0751723.1"/>
    <property type="molecule type" value="Genomic_DNA"/>
</dbReference>
<feature type="transmembrane region" description="Helical" evidence="8">
    <location>
        <begin position="234"/>
        <end position="257"/>
    </location>
</feature>
<dbReference type="OrthoDB" id="4348522at2759"/>
<dbReference type="InterPro" id="IPR013083">
    <property type="entry name" value="Znf_RING/FYVE/PHD"/>
</dbReference>
<comment type="caution">
    <text evidence="12">The sequence shown here is derived from an EMBL/GenBank/DDBJ whole genome shotgun (WGS) entry which is preliminary data.</text>
</comment>
<reference evidence="12" key="1">
    <citation type="submission" date="2021-02" db="EMBL/GenBank/DDBJ databases">
        <authorList>
            <person name="Nowell W R."/>
        </authorList>
    </citation>
    <scope>NUCLEOTIDE SEQUENCE</scope>
</reference>
<gene>
    <name evidence="11" type="ORF">EDS130_LOCUS2323</name>
    <name evidence="12" type="ORF">XAT740_LOCUS6404</name>
</gene>
<feature type="transmembrane region" description="Helical" evidence="8">
    <location>
        <begin position="372"/>
        <end position="389"/>
    </location>
</feature>
<keyword evidence="3 7" id="KW-0479">Metal-binding</keyword>
<feature type="transmembrane region" description="Helical" evidence="8">
    <location>
        <begin position="329"/>
        <end position="351"/>
    </location>
</feature>
<dbReference type="GO" id="GO:0009898">
    <property type="term" value="C:cytoplasmic side of plasma membrane"/>
    <property type="evidence" value="ECO:0007669"/>
    <property type="project" value="TreeGrafter"/>
</dbReference>
<feature type="transmembrane region" description="Helical" evidence="8">
    <location>
        <begin position="475"/>
        <end position="495"/>
    </location>
</feature>
<dbReference type="InterPro" id="IPR001660">
    <property type="entry name" value="SAM"/>
</dbReference>
<dbReference type="SUPFAM" id="SSF57850">
    <property type="entry name" value="RING/U-box"/>
    <property type="match status" value="1"/>
</dbReference>
<feature type="transmembrane region" description="Helical" evidence="8">
    <location>
        <begin position="200"/>
        <end position="228"/>
    </location>
</feature>
<dbReference type="InterPro" id="IPR025754">
    <property type="entry name" value="TRC8_N_dom"/>
</dbReference>
<feature type="domain" description="RING-type" evidence="9">
    <location>
        <begin position="630"/>
        <end position="683"/>
    </location>
</feature>
<evidence type="ECO:0000313" key="13">
    <source>
        <dbReference type="Proteomes" id="UP000663828"/>
    </source>
</evidence>
<evidence type="ECO:0000256" key="8">
    <source>
        <dbReference type="SAM" id="Phobius"/>
    </source>
</evidence>
<dbReference type="AlphaFoldDB" id="A0A813XFJ0"/>
<dbReference type="Gene3D" id="1.10.150.50">
    <property type="entry name" value="Transcription Factor, Ets-1"/>
    <property type="match status" value="1"/>
</dbReference>
<dbReference type="PANTHER" id="PTHR20843">
    <property type="entry name" value="STERILE ALPHA MOTIF DOMAIN CONTAINING PROTEIN 10"/>
    <property type="match status" value="1"/>
</dbReference>
<evidence type="ECO:0000256" key="4">
    <source>
        <dbReference type="ARBA" id="ARBA00022833"/>
    </source>
</evidence>
<keyword evidence="5 8" id="KW-1133">Transmembrane helix</keyword>
<dbReference type="Proteomes" id="UP000663852">
    <property type="component" value="Unassembled WGS sequence"/>
</dbReference>
<accession>A0A813XFJ0</accession>
<name>A0A813XFJ0_ADIRI</name>
<feature type="transmembrane region" description="Helical" evidence="8">
    <location>
        <begin position="278"/>
        <end position="298"/>
    </location>
</feature>
<evidence type="ECO:0000259" key="10">
    <source>
        <dbReference type="PROSITE" id="PS50105"/>
    </source>
</evidence>
<feature type="transmembrane region" description="Helical" evidence="8">
    <location>
        <begin position="501"/>
        <end position="528"/>
    </location>
</feature>
<dbReference type="PANTHER" id="PTHR20843:SF0">
    <property type="entry name" value="PROTEIN AVEUGLE"/>
    <property type="match status" value="1"/>
</dbReference>
<evidence type="ECO:0000256" key="1">
    <source>
        <dbReference type="ARBA" id="ARBA00004141"/>
    </source>
</evidence>
<feature type="transmembrane region" description="Helical" evidence="8">
    <location>
        <begin position="136"/>
        <end position="154"/>
    </location>
</feature>
<keyword evidence="6 8" id="KW-0472">Membrane</keyword>
<evidence type="ECO:0000313" key="11">
    <source>
        <dbReference type="EMBL" id="CAF0751723.1"/>
    </source>
</evidence>
<proteinExistence type="predicted"/>
<dbReference type="Pfam" id="PF13705">
    <property type="entry name" value="TRC8_N"/>
    <property type="match status" value="2"/>
</dbReference>
<dbReference type="GO" id="GO:0008270">
    <property type="term" value="F:zinc ion binding"/>
    <property type="evidence" value="ECO:0007669"/>
    <property type="project" value="UniProtKB-KW"/>
</dbReference>
<dbReference type="GO" id="GO:0007169">
    <property type="term" value="P:cell surface receptor protein tyrosine kinase signaling pathway"/>
    <property type="evidence" value="ECO:0007669"/>
    <property type="project" value="TreeGrafter"/>
</dbReference>
<evidence type="ECO:0000256" key="7">
    <source>
        <dbReference type="PROSITE-ProRule" id="PRU00175"/>
    </source>
</evidence>
<evidence type="ECO:0000256" key="2">
    <source>
        <dbReference type="ARBA" id="ARBA00022692"/>
    </source>
</evidence>
<feature type="transmembrane region" description="Helical" evidence="8">
    <location>
        <begin position="549"/>
        <end position="570"/>
    </location>
</feature>
<dbReference type="PROSITE" id="PS50105">
    <property type="entry name" value="SAM_DOMAIN"/>
    <property type="match status" value="1"/>
</dbReference>
<dbReference type="InterPro" id="IPR013761">
    <property type="entry name" value="SAM/pointed_sf"/>
</dbReference>
<feature type="transmembrane region" description="Helical" evidence="8">
    <location>
        <begin position="401"/>
        <end position="420"/>
    </location>
</feature>
<organism evidence="12 13">
    <name type="scientific">Adineta ricciae</name>
    <name type="common">Rotifer</name>
    <dbReference type="NCBI Taxonomy" id="249248"/>
    <lineage>
        <taxon>Eukaryota</taxon>
        <taxon>Metazoa</taxon>
        <taxon>Spiralia</taxon>
        <taxon>Gnathifera</taxon>
        <taxon>Rotifera</taxon>
        <taxon>Eurotatoria</taxon>
        <taxon>Bdelloidea</taxon>
        <taxon>Adinetida</taxon>
        <taxon>Adinetidae</taxon>
        <taxon>Adineta</taxon>
    </lineage>
</organism>
<dbReference type="InterPro" id="IPR001841">
    <property type="entry name" value="Znf_RING"/>
</dbReference>
<comment type="subcellular location">
    <subcellularLocation>
        <location evidence="1">Membrane</location>
        <topology evidence="1">Multi-pass membrane protein</topology>
    </subcellularLocation>
</comment>
<evidence type="ECO:0000256" key="6">
    <source>
        <dbReference type="ARBA" id="ARBA00023136"/>
    </source>
</evidence>
<keyword evidence="2 8" id="KW-0812">Transmembrane</keyword>
<dbReference type="EMBL" id="CAJNOR010000290">
    <property type="protein sequence ID" value="CAF0869239.1"/>
    <property type="molecule type" value="Genomic_DNA"/>
</dbReference>
<evidence type="ECO:0000259" key="9">
    <source>
        <dbReference type="PROSITE" id="PS50089"/>
    </source>
</evidence>
<feature type="transmembrane region" description="Helical" evidence="8">
    <location>
        <begin position="110"/>
        <end position="129"/>
    </location>
</feature>
<keyword evidence="3 7" id="KW-0863">Zinc-finger</keyword>
<keyword evidence="13" id="KW-1185">Reference proteome</keyword>